<evidence type="ECO:0000256" key="5">
    <source>
        <dbReference type="ARBA" id="ARBA00011538"/>
    </source>
</evidence>
<dbReference type="InterPro" id="IPR009072">
    <property type="entry name" value="Histone-fold"/>
</dbReference>
<dbReference type="SMART" id="SM00417">
    <property type="entry name" value="H4"/>
    <property type="match status" value="1"/>
</dbReference>
<dbReference type="PRINTS" id="PR00623">
    <property type="entry name" value="HISTONEH4"/>
</dbReference>
<keyword evidence="8 10" id="KW-0539">Nucleus</keyword>
<evidence type="ECO:0000256" key="7">
    <source>
        <dbReference type="ARBA" id="ARBA00023125"/>
    </source>
</evidence>
<evidence type="ECO:0000256" key="4">
    <source>
        <dbReference type="ARBA" id="ARBA00006564"/>
    </source>
</evidence>
<comment type="subcellular location">
    <subcellularLocation>
        <location evidence="3">Chromosome</location>
    </subcellularLocation>
    <subcellularLocation>
        <location evidence="2">Nucleus</location>
    </subcellularLocation>
</comment>
<evidence type="ECO:0000256" key="2">
    <source>
        <dbReference type="ARBA" id="ARBA00004123"/>
    </source>
</evidence>
<keyword evidence="7 10" id="KW-0238">DNA-binding</keyword>
<keyword evidence="13" id="KW-1185">Reference proteome</keyword>
<organism evidence="12 13">
    <name type="scientific">Acer yangbiense</name>
    <dbReference type="NCBI Taxonomy" id="1000413"/>
    <lineage>
        <taxon>Eukaryota</taxon>
        <taxon>Viridiplantae</taxon>
        <taxon>Streptophyta</taxon>
        <taxon>Embryophyta</taxon>
        <taxon>Tracheophyta</taxon>
        <taxon>Spermatophyta</taxon>
        <taxon>Magnoliopsida</taxon>
        <taxon>eudicotyledons</taxon>
        <taxon>Gunneridae</taxon>
        <taxon>Pentapetalae</taxon>
        <taxon>rosids</taxon>
        <taxon>malvids</taxon>
        <taxon>Sapindales</taxon>
        <taxon>Sapindaceae</taxon>
        <taxon>Hippocastanoideae</taxon>
        <taxon>Acereae</taxon>
        <taxon>Acer</taxon>
    </lineage>
</organism>
<dbReference type="GO" id="GO:0030527">
    <property type="term" value="F:structural constituent of chromatin"/>
    <property type="evidence" value="ECO:0007669"/>
    <property type="project" value="InterPro"/>
</dbReference>
<sequence>MNMDESIIGSAIIDKLPPSWKDYKRNLKHKKEDITMEELAQNLRIEEEYRIILLMSKSIHPLRFIWWRKGKRLSRSLSNPRTRRTFLITSTYMSVNDGVVLYVIWLITKVFMKIQGRCKGSGKGGVKRHYKVLQGITKLAIRRLAHRGGVRRINGLIYEETHRVLKIFLENVIRNAVTYTEHAKRKMVTTMHVVYVLKRQGRTLYGFRGYICLDFGCVERSIVVKNLN</sequence>
<comment type="function">
    <text evidence="1 10">Core component of nucleosome. Nucleosomes wrap and compact DNA into chromatin, limiting DNA accessibility to the cellular machineries which require DNA as a template. Histones thereby play a central role in transcription regulation, DNA repair, DNA replication and chromosomal stability. DNA accessibility is regulated via a complex set of post-translational modifications of histones, also called histone code, and nucleosome remodeling.</text>
</comment>
<dbReference type="PANTHER" id="PTHR10484">
    <property type="entry name" value="HISTONE H4"/>
    <property type="match status" value="1"/>
</dbReference>
<comment type="subunit">
    <text evidence="5 10">The nucleosome is a histone octamer containing two molecules each of H2A, H2B, H3 and H4 assembled in one H3-H4 heterotetramer and two H2A-H2B heterodimers. The octamer wraps approximately 147 bp of DNA.</text>
</comment>
<dbReference type="Gene3D" id="1.10.20.10">
    <property type="entry name" value="Histone, subunit A"/>
    <property type="match status" value="1"/>
</dbReference>
<gene>
    <name evidence="12" type="ORF">EZV62_023795</name>
</gene>
<reference evidence="13" key="1">
    <citation type="journal article" date="2019" name="Gigascience">
        <title>De novo genome assembly of the endangered Acer yangbiense, a plant species with extremely small populations endemic to Yunnan Province, China.</title>
        <authorList>
            <person name="Yang J."/>
            <person name="Wariss H.M."/>
            <person name="Tao L."/>
            <person name="Zhang R."/>
            <person name="Yun Q."/>
            <person name="Hollingsworth P."/>
            <person name="Dao Z."/>
            <person name="Luo G."/>
            <person name="Guo H."/>
            <person name="Ma Y."/>
            <person name="Sun W."/>
        </authorList>
    </citation>
    <scope>NUCLEOTIDE SEQUENCE [LARGE SCALE GENOMIC DNA]</scope>
    <source>
        <strain evidence="13">cv. Malutang</strain>
    </source>
</reference>
<keyword evidence="11" id="KW-0812">Transmembrane</keyword>
<dbReference type="Proteomes" id="UP000323000">
    <property type="component" value="Chromosome 11"/>
</dbReference>
<accession>A0A5C7H2Z2</accession>
<dbReference type="GO" id="GO:0005634">
    <property type="term" value="C:nucleus"/>
    <property type="evidence" value="ECO:0007669"/>
    <property type="project" value="UniProtKB-SubCell"/>
</dbReference>
<feature type="transmembrane region" description="Helical" evidence="11">
    <location>
        <begin position="86"/>
        <end position="107"/>
    </location>
</feature>
<evidence type="ECO:0000313" key="13">
    <source>
        <dbReference type="Proteomes" id="UP000323000"/>
    </source>
</evidence>
<proteinExistence type="inferred from homology"/>
<keyword evidence="9 10" id="KW-0544">Nucleosome core</keyword>
<dbReference type="InterPro" id="IPR001951">
    <property type="entry name" value="Histone_H4"/>
</dbReference>
<evidence type="ECO:0000313" key="12">
    <source>
        <dbReference type="EMBL" id="TXG51271.1"/>
    </source>
</evidence>
<dbReference type="GO" id="GO:0003677">
    <property type="term" value="F:DNA binding"/>
    <property type="evidence" value="ECO:0007669"/>
    <property type="project" value="UniProtKB-KW"/>
</dbReference>
<dbReference type="FunFam" id="1.10.20.10:FF:000012">
    <property type="entry name" value="Histone H4"/>
    <property type="match status" value="1"/>
</dbReference>
<evidence type="ECO:0000256" key="3">
    <source>
        <dbReference type="ARBA" id="ARBA00004286"/>
    </source>
</evidence>
<name>A0A5C7H2Z2_9ROSI</name>
<dbReference type="CDD" id="cd22912">
    <property type="entry name" value="HFD_H4"/>
    <property type="match status" value="1"/>
</dbReference>
<evidence type="ECO:0000256" key="6">
    <source>
        <dbReference type="ARBA" id="ARBA00022454"/>
    </source>
</evidence>
<dbReference type="GO" id="GO:0046982">
    <property type="term" value="F:protein heterodimerization activity"/>
    <property type="evidence" value="ECO:0007669"/>
    <property type="project" value="InterPro"/>
</dbReference>
<evidence type="ECO:0000256" key="8">
    <source>
        <dbReference type="ARBA" id="ARBA00023242"/>
    </source>
</evidence>
<evidence type="ECO:0000256" key="11">
    <source>
        <dbReference type="SAM" id="Phobius"/>
    </source>
</evidence>
<keyword evidence="11" id="KW-0472">Membrane</keyword>
<dbReference type="OrthoDB" id="666552at2759"/>
<protein>
    <recommendedName>
        <fullName evidence="10">Histone H4</fullName>
    </recommendedName>
</protein>
<keyword evidence="11" id="KW-1133">Transmembrane helix</keyword>
<dbReference type="SUPFAM" id="SSF47113">
    <property type="entry name" value="Histone-fold"/>
    <property type="match status" value="1"/>
</dbReference>
<dbReference type="GO" id="GO:0000786">
    <property type="term" value="C:nucleosome"/>
    <property type="evidence" value="ECO:0007669"/>
    <property type="project" value="UniProtKB-KW"/>
</dbReference>
<evidence type="ECO:0000256" key="1">
    <source>
        <dbReference type="ARBA" id="ARBA00002001"/>
    </source>
</evidence>
<evidence type="ECO:0000256" key="9">
    <source>
        <dbReference type="ARBA" id="ARBA00023269"/>
    </source>
</evidence>
<keyword evidence="6 10" id="KW-0158">Chromosome</keyword>
<evidence type="ECO:0000256" key="10">
    <source>
        <dbReference type="RuleBase" id="RU000528"/>
    </source>
</evidence>
<comment type="similarity">
    <text evidence="4 10">Belongs to the histone H4 family.</text>
</comment>
<dbReference type="AlphaFoldDB" id="A0A5C7H2Z2"/>
<dbReference type="EMBL" id="VAHF01000011">
    <property type="protein sequence ID" value="TXG51271.1"/>
    <property type="molecule type" value="Genomic_DNA"/>
</dbReference>
<comment type="caution">
    <text evidence="12">The sequence shown here is derived from an EMBL/GenBank/DDBJ whole genome shotgun (WGS) entry which is preliminary data.</text>
</comment>